<feature type="compositionally biased region" description="Polar residues" evidence="1">
    <location>
        <begin position="415"/>
        <end position="424"/>
    </location>
</feature>
<dbReference type="Proteomes" id="UP000800200">
    <property type="component" value="Unassembled WGS sequence"/>
</dbReference>
<proteinExistence type="predicted"/>
<keyword evidence="3" id="KW-1185">Reference proteome</keyword>
<feature type="region of interest" description="Disordered" evidence="1">
    <location>
        <begin position="446"/>
        <end position="466"/>
    </location>
</feature>
<dbReference type="EMBL" id="ML994640">
    <property type="protein sequence ID" value="KAF2183844.1"/>
    <property type="molecule type" value="Genomic_DNA"/>
</dbReference>
<sequence>MPCDYLDCWTCPECGAGNSGLTPNFCPLCGHKDYLIDIPSSPISPPNDNQVEVQEVQLAHASGPPSPSWLSNGLYDQLTNDNRKEISNYTRKDDSPSAVPEGAVGRGDSQKDSFFEFDSSPEPDLESRNKVSPSGSDGSNNDTLSDTATDYDCSSYESSSQQASTDLGMQSYINFTTRHLVERIMNGLRFFFDLKSGIITCTTSGSTKRERASPGKNAAFTQSSNSNGKRKLEARRSRSPGDGEGEDSEMRPLFGVDCDKFEKLKSRRGTQRLSECERWRNIYRILFPDVEKSQIPSPYISPDDENFWDHDEEDYDTVSLQTFIEYSRRELPHRFESRIEVEVSKIVKDAIERKVPDFMSRMKETMKDTLQNAYDEVVSSFVQASDTDAPDPERSDISQQEQPPDLLEDGPPEQSPSNSDSSRSIEMQIYDSILNMDIDLESIFKDPGSSECQEHGEAALNGNIPGTESFPSRGTSESDFADFQAYWELFAMDGLTGETPLAPPSDEANLDFKLDGCQVEDPTGTNMEDIGWDVQSESCGTNWAAE</sequence>
<feature type="region of interest" description="Disordered" evidence="1">
    <location>
        <begin position="520"/>
        <end position="546"/>
    </location>
</feature>
<feature type="compositionally biased region" description="Polar residues" evidence="1">
    <location>
        <begin position="535"/>
        <end position="546"/>
    </location>
</feature>
<feature type="region of interest" description="Disordered" evidence="1">
    <location>
        <begin position="204"/>
        <end position="250"/>
    </location>
</feature>
<reference evidence="2" key="1">
    <citation type="journal article" date="2020" name="Stud. Mycol.">
        <title>101 Dothideomycetes genomes: a test case for predicting lifestyles and emergence of pathogens.</title>
        <authorList>
            <person name="Haridas S."/>
            <person name="Albert R."/>
            <person name="Binder M."/>
            <person name="Bloem J."/>
            <person name="Labutti K."/>
            <person name="Salamov A."/>
            <person name="Andreopoulos B."/>
            <person name="Baker S."/>
            <person name="Barry K."/>
            <person name="Bills G."/>
            <person name="Bluhm B."/>
            <person name="Cannon C."/>
            <person name="Castanera R."/>
            <person name="Culley D."/>
            <person name="Daum C."/>
            <person name="Ezra D."/>
            <person name="Gonzalez J."/>
            <person name="Henrissat B."/>
            <person name="Kuo A."/>
            <person name="Liang C."/>
            <person name="Lipzen A."/>
            <person name="Lutzoni F."/>
            <person name="Magnuson J."/>
            <person name="Mondo S."/>
            <person name="Nolan M."/>
            <person name="Ohm R."/>
            <person name="Pangilinan J."/>
            <person name="Park H.-J."/>
            <person name="Ramirez L."/>
            <person name="Alfaro M."/>
            <person name="Sun H."/>
            <person name="Tritt A."/>
            <person name="Yoshinaga Y."/>
            <person name="Zwiers L.-H."/>
            <person name="Turgeon B."/>
            <person name="Goodwin S."/>
            <person name="Spatafora J."/>
            <person name="Crous P."/>
            <person name="Grigoriev I."/>
        </authorList>
    </citation>
    <scope>NUCLEOTIDE SEQUENCE</scope>
    <source>
        <strain evidence="2">CBS 207.26</strain>
    </source>
</reference>
<evidence type="ECO:0000313" key="2">
    <source>
        <dbReference type="EMBL" id="KAF2183844.1"/>
    </source>
</evidence>
<evidence type="ECO:0000256" key="1">
    <source>
        <dbReference type="SAM" id="MobiDB-lite"/>
    </source>
</evidence>
<dbReference type="PANTHER" id="PTHR38166:SF1">
    <property type="entry name" value="C2H2-TYPE DOMAIN-CONTAINING PROTEIN"/>
    <property type="match status" value="1"/>
</dbReference>
<dbReference type="PANTHER" id="PTHR38166">
    <property type="entry name" value="C2H2-TYPE DOMAIN-CONTAINING PROTEIN-RELATED"/>
    <property type="match status" value="1"/>
</dbReference>
<accession>A0A6A6DW84</accession>
<feature type="compositionally biased region" description="Polar residues" evidence="1">
    <location>
        <begin position="130"/>
        <end position="148"/>
    </location>
</feature>
<feature type="region of interest" description="Disordered" evidence="1">
    <location>
        <begin position="87"/>
        <end position="164"/>
    </location>
</feature>
<organism evidence="2 3">
    <name type="scientific">Zopfia rhizophila CBS 207.26</name>
    <dbReference type="NCBI Taxonomy" id="1314779"/>
    <lineage>
        <taxon>Eukaryota</taxon>
        <taxon>Fungi</taxon>
        <taxon>Dikarya</taxon>
        <taxon>Ascomycota</taxon>
        <taxon>Pezizomycotina</taxon>
        <taxon>Dothideomycetes</taxon>
        <taxon>Dothideomycetes incertae sedis</taxon>
        <taxon>Zopfiaceae</taxon>
        <taxon>Zopfia</taxon>
    </lineage>
</organism>
<feature type="region of interest" description="Disordered" evidence="1">
    <location>
        <begin position="385"/>
        <end position="424"/>
    </location>
</feature>
<dbReference type="OrthoDB" id="3794090at2759"/>
<feature type="compositionally biased region" description="Low complexity" evidence="1">
    <location>
        <begin position="154"/>
        <end position="164"/>
    </location>
</feature>
<gene>
    <name evidence="2" type="ORF">K469DRAFT_689603</name>
</gene>
<feature type="compositionally biased region" description="Basic and acidic residues" evidence="1">
    <location>
        <begin position="230"/>
        <end position="241"/>
    </location>
</feature>
<dbReference type="AlphaFoldDB" id="A0A6A6DW84"/>
<name>A0A6A6DW84_9PEZI</name>
<evidence type="ECO:0000313" key="3">
    <source>
        <dbReference type="Proteomes" id="UP000800200"/>
    </source>
</evidence>
<protein>
    <submittedName>
        <fullName evidence="2">Uncharacterized protein</fullName>
    </submittedName>
</protein>